<protein>
    <submittedName>
        <fullName evidence="2">Uncharacterized protein</fullName>
    </submittedName>
</protein>
<name>A0A7C3EGC8_9SPIR</name>
<reference evidence="2" key="1">
    <citation type="journal article" date="2020" name="mSystems">
        <title>Genome- and Community-Level Interaction Insights into Carbon Utilization and Element Cycling Functions of Hydrothermarchaeota in Hydrothermal Sediment.</title>
        <authorList>
            <person name="Zhou Z."/>
            <person name="Liu Y."/>
            <person name="Xu W."/>
            <person name="Pan J."/>
            <person name="Luo Z.H."/>
            <person name="Li M."/>
        </authorList>
    </citation>
    <scope>NUCLEOTIDE SEQUENCE [LARGE SCALE GENOMIC DNA]</scope>
    <source>
        <strain evidence="2">SpSt-503</strain>
    </source>
</reference>
<evidence type="ECO:0000313" key="2">
    <source>
        <dbReference type="EMBL" id="HFH29435.1"/>
    </source>
</evidence>
<gene>
    <name evidence="2" type="ORF">ENS59_07975</name>
</gene>
<sequence length="109" mass="12316">MAIQPIDLQTLFTQMDKVAKQKSAEKEGLVLQQSLQGALNLKKTEEKVRSVNETKEPEDGAERIKDKNARKQGQEELAEKKDEKKEADDEKKMDIIKDPNLGKHIDVSG</sequence>
<evidence type="ECO:0000256" key="1">
    <source>
        <dbReference type="SAM" id="MobiDB-lite"/>
    </source>
</evidence>
<feature type="region of interest" description="Disordered" evidence="1">
    <location>
        <begin position="46"/>
        <end position="109"/>
    </location>
</feature>
<accession>A0A7C3EGC8</accession>
<organism evidence="2">
    <name type="scientific">Gracilinema caldarium</name>
    <dbReference type="NCBI Taxonomy" id="215591"/>
    <lineage>
        <taxon>Bacteria</taxon>
        <taxon>Pseudomonadati</taxon>
        <taxon>Spirochaetota</taxon>
        <taxon>Spirochaetia</taxon>
        <taxon>Spirochaetales</taxon>
        <taxon>Breznakiellaceae</taxon>
        <taxon>Gracilinema</taxon>
    </lineage>
</organism>
<dbReference type="EMBL" id="DSVL01000246">
    <property type="protein sequence ID" value="HFH29435.1"/>
    <property type="molecule type" value="Genomic_DNA"/>
</dbReference>
<comment type="caution">
    <text evidence="2">The sequence shown here is derived from an EMBL/GenBank/DDBJ whole genome shotgun (WGS) entry which is preliminary data.</text>
</comment>
<dbReference type="AlphaFoldDB" id="A0A7C3EGC8"/>
<proteinExistence type="predicted"/>